<evidence type="ECO:0000313" key="3">
    <source>
        <dbReference type="Proteomes" id="UP000306223"/>
    </source>
</evidence>
<feature type="compositionally biased region" description="Low complexity" evidence="1">
    <location>
        <begin position="341"/>
        <end position="350"/>
    </location>
</feature>
<evidence type="ECO:0000313" key="2">
    <source>
        <dbReference type="EMBL" id="TJZ82879.1"/>
    </source>
</evidence>
<sequence>MTQPVSPVLLNLSGMPGHAGEPHLRPGNHLRVAHHPLLGLPVGPMVLQRANLDRLPEGFAPRRDAVFLDQDDQVLTLPIRLTKGQTVRALIPQTGTVTCIWVGIAVLPPATEKPRDTPRDDAPRQPMIAPISATTALNRLPGSVAMLRDGPMIRLRDAIAGGLLRPDPAAPLLDRDRLAALLGAREGDDAKAEPASTGGPIRMRAYGGSIGGDPALLAERRAAPYAAAAPGIAQLTLTGDGTVTELSWLAAQDLDGFRWDTIDLLHLPRLSGMRYLSVTDAPARAADKVAAQAPRRTPLHEVPAPLSPASAPPFTATRERDRVRRLGDPLLADLGALIDGPQPPLQAAAQHPLTDATDRRLSDDPGDDSSVSLGHLAQVLQSTLDPGVAAWLGYKGMDGARQGVRGLDLYRVVAFFRHPRSLGAKDEDLRDSGLEFVLPNLPRGTADLDPDRVFNTLSKLAGNLLQAERRSLQGRLEPGGDYLMLEAVAAVDRGAPPLPPPPVGMLEPLHRAWMPAPPTAALREVECLLRGVLPGATLAFHRQQPPTGPVRLLNPRVAGSDWHRPMVLGLPGVDDGLIPADTPPHQGRIADRRADAGAARHSVAQQDRFGRWSEPASADAAPGKRPLPPVPVVQGSYVPPDRTDAATMGGVLHLFVPLPEPDSLAPASHPLRHVTLHVSHHGVDDPTDSINMPPVVVPVANAQDYGPPPSGSDPRPRALPAQIRGPVLAPTERRRAVIEAVWHDMGGQESLRSAPLRLAMTDPRPPLQMPVADVLLYSARPDATGLAWIERRWSAPPRTSHAVFYTDEVRLVSWLAANGHAALAAQIQAEDDRAARAGLLRGVQHLFPDRLFERLAGVIDDPAPGQRRFRHAVSGASRVLNAYRIATEDPDSGARPDLSGLDMVFYGVPNSDPPPRPAVSVRMVPPGPGDRGAALVAEVTVTLEPGVTPPHRLRLHRTRGGPVDPLSAPLVAMQTLPAADPDQPRRTVVFRDIGTATIAPDARLSPYAGYRWFALAQGAPESGSSVPGMFSAPSDPAGLNAVPVSIDDAPMVTLTGTAVPGGRQGVMLEIDHRLGLAPTAMGRWRWQVLRSEPGQPATLLSEGAVVTLPLRIPETAPDGFAPLSTTYRVVLTDPLGRNAPPAEVTVG</sequence>
<dbReference type="EMBL" id="SUNH01000019">
    <property type="protein sequence ID" value="TJZ82879.1"/>
    <property type="molecule type" value="Genomic_DNA"/>
</dbReference>
<dbReference type="Proteomes" id="UP000306223">
    <property type="component" value="Unassembled WGS sequence"/>
</dbReference>
<feature type="region of interest" description="Disordered" evidence="1">
    <location>
        <begin position="291"/>
        <end position="318"/>
    </location>
</feature>
<evidence type="ECO:0000256" key="1">
    <source>
        <dbReference type="SAM" id="MobiDB-lite"/>
    </source>
</evidence>
<dbReference type="OrthoDB" id="7051218at2"/>
<feature type="compositionally biased region" description="Low complexity" evidence="1">
    <location>
        <begin position="303"/>
        <end position="313"/>
    </location>
</feature>
<gene>
    <name evidence="2" type="ORF">FA740_13840</name>
</gene>
<accession>A0A4U0QM72</accession>
<feature type="region of interest" description="Disordered" evidence="1">
    <location>
        <begin position="341"/>
        <end position="370"/>
    </location>
</feature>
<comment type="caution">
    <text evidence="2">The sequence shown here is derived from an EMBL/GenBank/DDBJ whole genome shotgun (WGS) entry which is preliminary data.</text>
</comment>
<reference evidence="2 3" key="1">
    <citation type="submission" date="2019-04" db="EMBL/GenBank/DDBJ databases">
        <authorList>
            <person name="Li J."/>
        </authorList>
    </citation>
    <scope>NUCLEOTIDE SEQUENCE [LARGE SCALE GENOMIC DNA]</scope>
    <source>
        <strain evidence="2 3">CCTCC AB2016182</strain>
    </source>
</reference>
<protein>
    <submittedName>
        <fullName evidence="2">Uncharacterized protein</fullName>
    </submittedName>
</protein>
<dbReference type="RefSeq" id="WP_136857363.1">
    <property type="nucleotide sequence ID" value="NZ_SUNH01000019.1"/>
</dbReference>
<feature type="region of interest" description="Disordered" evidence="1">
    <location>
        <begin position="593"/>
        <end position="630"/>
    </location>
</feature>
<organism evidence="2 3">
    <name type="scientific">Paracoccus hibiscisoli</name>
    <dbReference type="NCBI Taxonomy" id="2023261"/>
    <lineage>
        <taxon>Bacteria</taxon>
        <taxon>Pseudomonadati</taxon>
        <taxon>Pseudomonadota</taxon>
        <taxon>Alphaproteobacteria</taxon>
        <taxon>Rhodobacterales</taxon>
        <taxon>Paracoccaceae</taxon>
        <taxon>Paracoccus</taxon>
    </lineage>
</organism>
<proteinExistence type="predicted"/>
<dbReference type="AlphaFoldDB" id="A0A4U0QM72"/>
<keyword evidence="3" id="KW-1185">Reference proteome</keyword>
<name>A0A4U0QM72_9RHOB</name>